<dbReference type="GO" id="GO:0001868">
    <property type="term" value="P:regulation of complement activation, lectin pathway"/>
    <property type="evidence" value="ECO:0007669"/>
    <property type="project" value="UniProtKB-ARBA"/>
</dbReference>
<evidence type="ECO:0000313" key="11">
    <source>
        <dbReference type="Proteomes" id="UP000683360"/>
    </source>
</evidence>
<evidence type="ECO:0000256" key="4">
    <source>
        <dbReference type="ARBA" id="ARBA00022723"/>
    </source>
</evidence>
<dbReference type="InterPro" id="IPR051941">
    <property type="entry name" value="BG_Antigen-Binding_Lectin"/>
</dbReference>
<dbReference type="InterPro" id="IPR008979">
    <property type="entry name" value="Galactose-bd-like_sf"/>
</dbReference>
<reference evidence="10" key="1">
    <citation type="submission" date="2021-03" db="EMBL/GenBank/DDBJ databases">
        <authorList>
            <person name="Bekaert M."/>
        </authorList>
    </citation>
    <scope>NUCLEOTIDE SEQUENCE</scope>
</reference>
<dbReference type="EMBL" id="CAJPWZ010003160">
    <property type="protein sequence ID" value="CAG2253666.1"/>
    <property type="molecule type" value="Genomic_DNA"/>
</dbReference>
<name>A0A8S3V6E4_MYTED</name>
<evidence type="ECO:0000256" key="6">
    <source>
        <dbReference type="ARBA" id="ARBA00022837"/>
    </source>
</evidence>
<dbReference type="PANTHER" id="PTHR45713">
    <property type="entry name" value="FTP DOMAIN-CONTAINING PROTEIN"/>
    <property type="match status" value="1"/>
</dbReference>
<gene>
    <name evidence="10" type="ORF">MEDL_65228</name>
</gene>
<evidence type="ECO:0000256" key="5">
    <source>
        <dbReference type="ARBA" id="ARBA00022734"/>
    </source>
</evidence>
<dbReference type="Gene3D" id="2.60.120.260">
    <property type="entry name" value="Galactose-binding domain-like"/>
    <property type="match status" value="1"/>
</dbReference>
<dbReference type="SUPFAM" id="SSF49785">
    <property type="entry name" value="Galactose-binding domain-like"/>
    <property type="match status" value="1"/>
</dbReference>
<evidence type="ECO:0000256" key="3">
    <source>
        <dbReference type="ARBA" id="ARBA00011233"/>
    </source>
</evidence>
<dbReference type="Pfam" id="PF22633">
    <property type="entry name" value="F5_F8_type_C_2"/>
    <property type="match status" value="1"/>
</dbReference>
<dbReference type="Proteomes" id="UP000683360">
    <property type="component" value="Unassembled WGS sequence"/>
</dbReference>
<dbReference type="PANTHER" id="PTHR45713:SF15">
    <property type="entry name" value="F5_8 TYPE C DOMAIN-CONTAINING PROTEIN"/>
    <property type="match status" value="1"/>
</dbReference>
<keyword evidence="5" id="KW-0430">Lectin</keyword>
<proteinExistence type="inferred from homology"/>
<evidence type="ECO:0000256" key="1">
    <source>
        <dbReference type="ARBA" id="ARBA00002219"/>
    </source>
</evidence>
<evidence type="ECO:0000256" key="8">
    <source>
        <dbReference type="SAM" id="Coils"/>
    </source>
</evidence>
<dbReference type="OrthoDB" id="6153342at2759"/>
<dbReference type="GO" id="GO:0042806">
    <property type="term" value="F:fucose binding"/>
    <property type="evidence" value="ECO:0007669"/>
    <property type="project" value="UniProtKB-ARBA"/>
</dbReference>
<dbReference type="GO" id="GO:0010185">
    <property type="term" value="P:regulation of cellular defense response"/>
    <property type="evidence" value="ECO:0007669"/>
    <property type="project" value="UniProtKB-ARBA"/>
</dbReference>
<keyword evidence="6" id="KW-0106">Calcium</keyword>
<evidence type="ECO:0000313" key="10">
    <source>
        <dbReference type="EMBL" id="CAG2253666.1"/>
    </source>
</evidence>
<sequence>MSSAYQIIESDEDLYKTVTNDINNLERKMDKKFEKMMTTLQQSIENKCSKEIIGPLYEAAKGKVAKQSSLHHSKQFPASLALDGNTGTFSHTNSERNPSWWVDLGRLFRVVRIEVYSRRECCGSYLHDMDVTVGPSLNNMSLCTHYKGPAKTGEHFVLECEATMVGRFVKLSIIGNGVMQLAELKVFAYYHN</sequence>
<evidence type="ECO:0000259" key="9">
    <source>
        <dbReference type="SMART" id="SM00607"/>
    </source>
</evidence>
<keyword evidence="8" id="KW-0175">Coiled coil</keyword>
<dbReference type="AlphaFoldDB" id="A0A8S3V6E4"/>
<comment type="caution">
    <text evidence="10">The sequence shown here is derived from an EMBL/GenBank/DDBJ whole genome shotgun (WGS) entry which is preliminary data.</text>
</comment>
<dbReference type="SMART" id="SM00607">
    <property type="entry name" value="FTP"/>
    <property type="match status" value="1"/>
</dbReference>
<accession>A0A8S3V6E4</accession>
<keyword evidence="4" id="KW-0479">Metal-binding</keyword>
<keyword evidence="7" id="KW-1015">Disulfide bond</keyword>
<protein>
    <recommendedName>
        <fullName evidence="9">Fucolectin tachylectin-4 pentraxin-1 domain-containing protein</fullName>
    </recommendedName>
</protein>
<comment type="similarity">
    <text evidence="2">Belongs to the fucolectin family.</text>
</comment>
<evidence type="ECO:0000256" key="7">
    <source>
        <dbReference type="ARBA" id="ARBA00023157"/>
    </source>
</evidence>
<comment type="subunit">
    <text evidence="3">Homotrimer.</text>
</comment>
<keyword evidence="11" id="KW-1185">Reference proteome</keyword>
<feature type="coiled-coil region" evidence="8">
    <location>
        <begin position="8"/>
        <end position="42"/>
    </location>
</feature>
<organism evidence="10 11">
    <name type="scientific">Mytilus edulis</name>
    <name type="common">Blue mussel</name>
    <dbReference type="NCBI Taxonomy" id="6550"/>
    <lineage>
        <taxon>Eukaryota</taxon>
        <taxon>Metazoa</taxon>
        <taxon>Spiralia</taxon>
        <taxon>Lophotrochozoa</taxon>
        <taxon>Mollusca</taxon>
        <taxon>Bivalvia</taxon>
        <taxon>Autobranchia</taxon>
        <taxon>Pteriomorphia</taxon>
        <taxon>Mytilida</taxon>
        <taxon>Mytiloidea</taxon>
        <taxon>Mytilidae</taxon>
        <taxon>Mytilinae</taxon>
        <taxon>Mytilus</taxon>
    </lineage>
</organism>
<dbReference type="InterPro" id="IPR006585">
    <property type="entry name" value="FTP1"/>
</dbReference>
<feature type="domain" description="Fucolectin tachylectin-4 pentraxin-1" evidence="9">
    <location>
        <begin position="60"/>
        <end position="192"/>
    </location>
</feature>
<comment type="function">
    <text evidence="1">Acts as a defensive agent. Recognizes blood group fucosylated oligosaccharides including A, B, H and Lewis B-type antigens. Does not recognize Lewis A antigen and has low affinity for monovalent haptens.</text>
</comment>
<dbReference type="GO" id="GO:0046872">
    <property type="term" value="F:metal ion binding"/>
    <property type="evidence" value="ECO:0007669"/>
    <property type="project" value="UniProtKB-KW"/>
</dbReference>
<evidence type="ECO:0000256" key="2">
    <source>
        <dbReference type="ARBA" id="ARBA00010147"/>
    </source>
</evidence>